<dbReference type="PANTHER" id="PTHR46383">
    <property type="entry name" value="ASPARTATE AMINOTRANSFERASE"/>
    <property type="match status" value="1"/>
</dbReference>
<proteinExistence type="inferred from homology"/>
<evidence type="ECO:0000256" key="2">
    <source>
        <dbReference type="ARBA" id="ARBA00007441"/>
    </source>
</evidence>
<dbReference type="PANTHER" id="PTHR46383:SF2">
    <property type="entry name" value="AMINOTRANSFERASE"/>
    <property type="match status" value="1"/>
</dbReference>
<reference evidence="8 9" key="1">
    <citation type="submission" date="2016-10" db="EMBL/GenBank/DDBJ databases">
        <authorList>
            <person name="de Groot N.N."/>
        </authorList>
    </citation>
    <scope>NUCLEOTIDE SEQUENCE [LARGE SCALE GENOMIC DNA]</scope>
    <source>
        <strain evidence="8 9">AA1</strain>
    </source>
</reference>
<evidence type="ECO:0000256" key="3">
    <source>
        <dbReference type="ARBA" id="ARBA00022576"/>
    </source>
</evidence>
<dbReference type="SUPFAM" id="SSF53383">
    <property type="entry name" value="PLP-dependent transferases"/>
    <property type="match status" value="1"/>
</dbReference>
<dbReference type="OrthoDB" id="9804474at2"/>
<evidence type="ECO:0000256" key="6">
    <source>
        <dbReference type="RuleBase" id="RU000481"/>
    </source>
</evidence>
<evidence type="ECO:0000256" key="4">
    <source>
        <dbReference type="ARBA" id="ARBA00022679"/>
    </source>
</evidence>
<evidence type="ECO:0000259" key="7">
    <source>
        <dbReference type="Pfam" id="PF00155"/>
    </source>
</evidence>
<dbReference type="PROSITE" id="PS00105">
    <property type="entry name" value="AA_TRANSFER_CLASS_1"/>
    <property type="match status" value="1"/>
</dbReference>
<evidence type="ECO:0000256" key="5">
    <source>
        <dbReference type="ARBA" id="ARBA00022898"/>
    </source>
</evidence>
<comment type="cofactor">
    <cofactor evidence="1 6">
        <name>pyridoxal 5'-phosphate</name>
        <dbReference type="ChEBI" id="CHEBI:597326"/>
    </cofactor>
</comment>
<evidence type="ECO:0000313" key="9">
    <source>
        <dbReference type="Proteomes" id="UP000198870"/>
    </source>
</evidence>
<dbReference type="GO" id="GO:0030170">
    <property type="term" value="F:pyridoxal phosphate binding"/>
    <property type="evidence" value="ECO:0007669"/>
    <property type="project" value="InterPro"/>
</dbReference>
<evidence type="ECO:0000256" key="1">
    <source>
        <dbReference type="ARBA" id="ARBA00001933"/>
    </source>
</evidence>
<dbReference type="CDD" id="cd00609">
    <property type="entry name" value="AAT_like"/>
    <property type="match status" value="1"/>
</dbReference>
<comment type="similarity">
    <text evidence="2 6">Belongs to the class-I pyridoxal-phosphate-dependent aminotransferase family.</text>
</comment>
<keyword evidence="9" id="KW-1185">Reference proteome</keyword>
<dbReference type="InterPro" id="IPR050596">
    <property type="entry name" value="AspAT/PAT-like"/>
</dbReference>
<dbReference type="AlphaFoldDB" id="A0A1G5AT36"/>
<keyword evidence="3 6" id="KW-0032">Aminotransferase</keyword>
<keyword evidence="4 6" id="KW-0808">Transferase</keyword>
<dbReference type="InterPro" id="IPR004838">
    <property type="entry name" value="NHTrfase_class1_PyrdxlP-BS"/>
</dbReference>
<dbReference type="InterPro" id="IPR015424">
    <property type="entry name" value="PyrdxlP-dep_Trfase"/>
</dbReference>
<dbReference type="GO" id="GO:0006520">
    <property type="term" value="P:amino acid metabolic process"/>
    <property type="evidence" value="ECO:0007669"/>
    <property type="project" value="InterPro"/>
</dbReference>
<dbReference type="Gene3D" id="3.40.640.10">
    <property type="entry name" value="Type I PLP-dependent aspartate aminotransferase-like (Major domain)"/>
    <property type="match status" value="1"/>
</dbReference>
<dbReference type="Pfam" id="PF00155">
    <property type="entry name" value="Aminotran_1_2"/>
    <property type="match status" value="1"/>
</dbReference>
<organism evidence="8 9">
    <name type="scientific">Desulfoluna spongiiphila</name>
    <dbReference type="NCBI Taxonomy" id="419481"/>
    <lineage>
        <taxon>Bacteria</taxon>
        <taxon>Pseudomonadati</taxon>
        <taxon>Thermodesulfobacteriota</taxon>
        <taxon>Desulfobacteria</taxon>
        <taxon>Desulfobacterales</taxon>
        <taxon>Desulfolunaceae</taxon>
        <taxon>Desulfoluna</taxon>
    </lineage>
</organism>
<dbReference type="InterPro" id="IPR015421">
    <property type="entry name" value="PyrdxlP-dep_Trfase_major"/>
</dbReference>
<dbReference type="EC" id="2.6.1.-" evidence="6"/>
<protein>
    <recommendedName>
        <fullName evidence="6">Aminotransferase</fullName>
        <ecNumber evidence="6">2.6.1.-</ecNumber>
    </recommendedName>
</protein>
<dbReference type="InterPro" id="IPR004839">
    <property type="entry name" value="Aminotransferase_I/II_large"/>
</dbReference>
<dbReference type="EMBL" id="FMUX01000001">
    <property type="protein sequence ID" value="SCX81055.1"/>
    <property type="molecule type" value="Genomic_DNA"/>
</dbReference>
<dbReference type="Proteomes" id="UP000198870">
    <property type="component" value="Unassembled WGS sequence"/>
</dbReference>
<sequence length="380" mass="42473">MIARRAEEMTSFIVMDVLERAKEMERDGVDIIHLEVGEPDFDTPDCVKAAACKAINEGHTHYTHSLGMMELREAICEYYQETYGVTVSPHRVMVTQGTSQAIFSVFSAMLEAGDEVILSDPGYACYPNFIKFVGGVPVAVPVTEADGFELRVAEIEKRMTDRTRAIFLNSPSNPTGNLLSTDRMERIAKLGPAIVSDEIYHGLVYEGEEHTMLEFSDNAFVLNGFSKLYAMTGMRLGYVIAPEAFMRPLQKIQQNFFISVNASAQVAGIAALKEAKADTLRMKEIYNKRRLYMIERLRAMGLGITVPPTGAFYVFANVKHISMDSYKLAFDILEKAHVGVTPGIDFGKNAEGYLRFSYANSIENIERAMDRLEKYLKAKG</sequence>
<accession>A0A1G5AT36</accession>
<dbReference type="RefSeq" id="WP_092207726.1">
    <property type="nucleotide sequence ID" value="NZ_FMUX01000001.1"/>
</dbReference>
<dbReference type="GO" id="GO:0008483">
    <property type="term" value="F:transaminase activity"/>
    <property type="evidence" value="ECO:0007669"/>
    <property type="project" value="UniProtKB-KW"/>
</dbReference>
<dbReference type="STRING" id="419481.SAMN05216233_101435"/>
<keyword evidence="5" id="KW-0663">Pyridoxal phosphate</keyword>
<gene>
    <name evidence="8" type="ORF">SAMN05216233_101435</name>
</gene>
<name>A0A1G5AT36_9BACT</name>
<feature type="domain" description="Aminotransferase class I/classII large" evidence="7">
    <location>
        <begin position="30"/>
        <end position="372"/>
    </location>
</feature>
<evidence type="ECO:0000313" key="8">
    <source>
        <dbReference type="EMBL" id="SCX81055.1"/>
    </source>
</evidence>